<feature type="compositionally biased region" description="Pro residues" evidence="1">
    <location>
        <begin position="272"/>
        <end position="283"/>
    </location>
</feature>
<feature type="compositionally biased region" description="Low complexity" evidence="1">
    <location>
        <begin position="1"/>
        <end position="25"/>
    </location>
</feature>
<dbReference type="PANTHER" id="PTHR13468">
    <property type="entry name" value="DEK PROTEIN"/>
    <property type="match status" value="1"/>
</dbReference>
<dbReference type="PANTHER" id="PTHR13468:SF1">
    <property type="entry name" value="PROTEIN DEK"/>
    <property type="match status" value="1"/>
</dbReference>
<proteinExistence type="predicted"/>
<organism evidence="2 3">
    <name type="scientific">Cyanidium caldarium</name>
    <name type="common">Red alga</name>
    <dbReference type="NCBI Taxonomy" id="2771"/>
    <lineage>
        <taxon>Eukaryota</taxon>
        <taxon>Rhodophyta</taxon>
        <taxon>Bangiophyceae</taxon>
        <taxon>Cyanidiales</taxon>
        <taxon>Cyanidiaceae</taxon>
        <taxon>Cyanidium</taxon>
    </lineage>
</organism>
<dbReference type="GO" id="GO:0005634">
    <property type="term" value="C:nucleus"/>
    <property type="evidence" value="ECO:0007669"/>
    <property type="project" value="TreeGrafter"/>
</dbReference>
<feature type="compositionally biased region" description="Low complexity" evidence="1">
    <location>
        <begin position="60"/>
        <end position="69"/>
    </location>
</feature>
<dbReference type="GO" id="GO:0003677">
    <property type="term" value="F:DNA binding"/>
    <property type="evidence" value="ECO:0007669"/>
    <property type="project" value="InterPro"/>
</dbReference>
<feature type="region of interest" description="Disordered" evidence="1">
    <location>
        <begin position="201"/>
        <end position="292"/>
    </location>
</feature>
<keyword evidence="3" id="KW-1185">Reference proteome</keyword>
<protein>
    <recommendedName>
        <fullName evidence="4">SAP domain-containing protein</fullName>
    </recommendedName>
</protein>
<dbReference type="AlphaFoldDB" id="A0AAV9IVW0"/>
<dbReference type="GO" id="GO:0006325">
    <property type="term" value="P:chromatin organization"/>
    <property type="evidence" value="ECO:0007669"/>
    <property type="project" value="InterPro"/>
</dbReference>
<accession>A0AAV9IVW0</accession>
<reference evidence="2 3" key="1">
    <citation type="submission" date="2022-07" db="EMBL/GenBank/DDBJ databases">
        <title>Genome-wide signatures of adaptation to extreme environments.</title>
        <authorList>
            <person name="Cho C.H."/>
            <person name="Yoon H.S."/>
        </authorList>
    </citation>
    <scope>NUCLEOTIDE SEQUENCE [LARGE SCALE GENOMIC DNA]</scope>
    <source>
        <strain evidence="2 3">DBV 063 E5</strain>
    </source>
</reference>
<comment type="caution">
    <text evidence="2">The sequence shown here is derived from an EMBL/GenBank/DDBJ whole genome shotgun (WGS) entry which is preliminary data.</text>
</comment>
<sequence>MHETRATAWPAAAEETAGETPAAEQPTERREGDIPSSPDVPEEGSGEASPRRVASDSDESAAVAPSPVTVLPPSTVAAAAAAAGVRLGDLPNVNYVLSHKFNARDEVLKGLHAVLYHRPGKRSEVKQNLREWSGLATATEAQRERMRARLGKWKLELVKQACTLLDLPLRGTKDELVQHMVAFLERPHAVAGRRDLVAAAARKRKQREARTRKRETGARRAAAGDGKRERVRKRQRSEPRAAATARQIKSETEASGSEEEDAESDSDFVPSPQRPPPPLPPSAASPLDPMMQEAARRVIASLADLASATIKQVREQVEAQTGVPIQEPQQREAFRALVTQLVQKRAKIGRG</sequence>
<evidence type="ECO:0000313" key="3">
    <source>
        <dbReference type="Proteomes" id="UP001301350"/>
    </source>
</evidence>
<dbReference type="Proteomes" id="UP001301350">
    <property type="component" value="Unassembled WGS sequence"/>
</dbReference>
<feature type="region of interest" description="Disordered" evidence="1">
    <location>
        <begin position="1"/>
        <end position="69"/>
    </location>
</feature>
<evidence type="ECO:0000313" key="2">
    <source>
        <dbReference type="EMBL" id="KAK4536235.1"/>
    </source>
</evidence>
<evidence type="ECO:0008006" key="4">
    <source>
        <dbReference type="Google" id="ProtNLM"/>
    </source>
</evidence>
<feature type="compositionally biased region" description="Acidic residues" evidence="1">
    <location>
        <begin position="256"/>
        <end position="266"/>
    </location>
</feature>
<dbReference type="EMBL" id="JANCYW010000007">
    <property type="protein sequence ID" value="KAK4536235.1"/>
    <property type="molecule type" value="Genomic_DNA"/>
</dbReference>
<dbReference type="GO" id="GO:2000779">
    <property type="term" value="P:regulation of double-strand break repair"/>
    <property type="evidence" value="ECO:0007669"/>
    <property type="project" value="TreeGrafter"/>
</dbReference>
<dbReference type="InterPro" id="IPR044198">
    <property type="entry name" value="DEK"/>
</dbReference>
<name>A0AAV9IVW0_CYACA</name>
<gene>
    <name evidence="2" type="ORF">CDCA_CDCA07G2260</name>
</gene>
<dbReference type="GO" id="GO:0042393">
    <property type="term" value="F:histone binding"/>
    <property type="evidence" value="ECO:0007669"/>
    <property type="project" value="TreeGrafter"/>
</dbReference>
<feature type="compositionally biased region" description="Basic residues" evidence="1">
    <location>
        <begin position="201"/>
        <end position="213"/>
    </location>
</feature>
<evidence type="ECO:0000256" key="1">
    <source>
        <dbReference type="SAM" id="MobiDB-lite"/>
    </source>
</evidence>